<proteinExistence type="predicted"/>
<dbReference type="RefSeq" id="WP_275229469.1">
    <property type="nucleotide sequence ID" value="NZ_JARESE010000060.1"/>
</dbReference>
<evidence type="ECO:0000256" key="1">
    <source>
        <dbReference type="SAM" id="MobiDB-lite"/>
    </source>
</evidence>
<evidence type="ECO:0000313" key="2">
    <source>
        <dbReference type="EMBL" id="MDE8653376.1"/>
    </source>
</evidence>
<protein>
    <recommendedName>
        <fullName evidence="4">Conjugal transfer protein TraV</fullName>
    </recommendedName>
</protein>
<evidence type="ECO:0008006" key="4">
    <source>
        <dbReference type="Google" id="ProtNLM"/>
    </source>
</evidence>
<feature type="region of interest" description="Disordered" evidence="1">
    <location>
        <begin position="338"/>
        <end position="395"/>
    </location>
</feature>
<organism evidence="2 3">
    <name type="scientific">Novosphingobium album</name>
    <name type="common">ex Liu et al. 2023</name>
    <dbReference type="NCBI Taxonomy" id="3031130"/>
    <lineage>
        <taxon>Bacteria</taxon>
        <taxon>Pseudomonadati</taxon>
        <taxon>Pseudomonadota</taxon>
        <taxon>Alphaproteobacteria</taxon>
        <taxon>Sphingomonadales</taxon>
        <taxon>Sphingomonadaceae</taxon>
        <taxon>Novosphingobium</taxon>
    </lineage>
</organism>
<accession>A0ABT5WU22</accession>
<evidence type="ECO:0000313" key="3">
    <source>
        <dbReference type="Proteomes" id="UP001216253"/>
    </source>
</evidence>
<feature type="compositionally biased region" description="Low complexity" evidence="1">
    <location>
        <begin position="360"/>
        <end position="387"/>
    </location>
</feature>
<name>A0ABT5WU22_9SPHN</name>
<sequence length="395" mass="40768">MTSLSALQFAGFQRAARRRSRGQVTIPDVRLSLAEATALWTDIRAAFGPATGRDLAPQELGHLRRRAWRRSSGFASLSALSMSLEAAHAFWRLAGKLGALAARRKASPRSKVADAAVLGLAATQMAACTTFLGSNIKGSFSCNAPGGTCAPSTVIDDQALSVIQNARPMSPAGPYFQPSARRPASVAALAPAGRGRLAAASEGLVHRERRVLKVVFPAFVDGAGNLHEPRIVHTVADQGGWMQLSSGEPNAGDQLAGRGDAAAAIPASLAGTMTAPMPGMNDTAQEFRDAPTQALVASQVQGGPPDPRLVAEARARGTERRAVSPVDAIKSEVQAQLARVPKASGSVGTVQSPPLERSAEPAASQPAAQGAAQSQVPPAPKVANPPAGFSGKIEE</sequence>
<keyword evidence="3" id="KW-1185">Reference proteome</keyword>
<gene>
    <name evidence="2" type="ORF">PYV00_16885</name>
</gene>
<comment type="caution">
    <text evidence="2">The sequence shown here is derived from an EMBL/GenBank/DDBJ whole genome shotgun (WGS) entry which is preliminary data.</text>
</comment>
<reference evidence="2 3" key="1">
    <citation type="submission" date="2023-03" db="EMBL/GenBank/DDBJ databases">
        <title>NovoSphingobium album sp. nov. isolated from polycyclic aromatic hydrocarbons- and heavy-metal polluted soil.</title>
        <authorList>
            <person name="Liu Z."/>
            <person name="Wang K."/>
        </authorList>
    </citation>
    <scope>NUCLEOTIDE SEQUENCE [LARGE SCALE GENOMIC DNA]</scope>
    <source>
        <strain evidence="2 3">H3SJ31-1</strain>
    </source>
</reference>
<dbReference type="Proteomes" id="UP001216253">
    <property type="component" value="Unassembled WGS sequence"/>
</dbReference>
<dbReference type="EMBL" id="JARESE010000060">
    <property type="protein sequence ID" value="MDE8653376.1"/>
    <property type="molecule type" value="Genomic_DNA"/>
</dbReference>